<feature type="transmembrane region" description="Helical" evidence="1">
    <location>
        <begin position="144"/>
        <end position="161"/>
    </location>
</feature>
<keyword evidence="1" id="KW-0472">Membrane</keyword>
<comment type="caution">
    <text evidence="2">The sequence shown here is derived from an EMBL/GenBank/DDBJ whole genome shotgun (WGS) entry which is preliminary data.</text>
</comment>
<evidence type="ECO:0000313" key="2">
    <source>
        <dbReference type="EMBL" id="KAF0754087.1"/>
    </source>
</evidence>
<name>A0A6G0YE94_APHCR</name>
<gene>
    <name evidence="2" type="ORF">FWK35_00016578</name>
</gene>
<dbReference type="AlphaFoldDB" id="A0A6G0YE94"/>
<sequence>MIPYPRRVLANVTRIYNCKISRARKTIECTFGWYVKKPVNVNFVIKAACVLHNYVRKLEGLSYVSTSLPIPKDCDPNDHIDVRTSTQNMTINETSSTTALGNYFLTARGSVPWKWKYTTSTLFCVCFGCFNKPYTSMKQMKNSLVKWVLLCCISGVVWFPIV</sequence>
<proteinExistence type="predicted"/>
<reference evidence="2 3" key="1">
    <citation type="submission" date="2019-08" db="EMBL/GenBank/DDBJ databases">
        <title>Whole genome of Aphis craccivora.</title>
        <authorList>
            <person name="Voronova N.V."/>
            <person name="Shulinski R.S."/>
            <person name="Bandarenka Y.V."/>
            <person name="Zhorov D.G."/>
            <person name="Warner D."/>
        </authorList>
    </citation>
    <scope>NUCLEOTIDE SEQUENCE [LARGE SCALE GENOMIC DNA]</scope>
    <source>
        <strain evidence="2">180601</strain>
        <tissue evidence="2">Whole Body</tissue>
    </source>
</reference>
<evidence type="ECO:0000313" key="3">
    <source>
        <dbReference type="Proteomes" id="UP000478052"/>
    </source>
</evidence>
<protein>
    <submittedName>
        <fullName evidence="2">Protein ALP1-like</fullName>
    </submittedName>
</protein>
<keyword evidence="1" id="KW-0812">Transmembrane</keyword>
<dbReference type="Proteomes" id="UP000478052">
    <property type="component" value="Unassembled WGS sequence"/>
</dbReference>
<accession>A0A6G0YE94</accession>
<keyword evidence="3" id="KW-1185">Reference proteome</keyword>
<dbReference type="EMBL" id="VUJU01004523">
    <property type="protein sequence ID" value="KAF0754087.1"/>
    <property type="molecule type" value="Genomic_DNA"/>
</dbReference>
<organism evidence="2 3">
    <name type="scientific">Aphis craccivora</name>
    <name type="common">Cowpea aphid</name>
    <dbReference type="NCBI Taxonomy" id="307492"/>
    <lineage>
        <taxon>Eukaryota</taxon>
        <taxon>Metazoa</taxon>
        <taxon>Ecdysozoa</taxon>
        <taxon>Arthropoda</taxon>
        <taxon>Hexapoda</taxon>
        <taxon>Insecta</taxon>
        <taxon>Pterygota</taxon>
        <taxon>Neoptera</taxon>
        <taxon>Paraneoptera</taxon>
        <taxon>Hemiptera</taxon>
        <taxon>Sternorrhyncha</taxon>
        <taxon>Aphidomorpha</taxon>
        <taxon>Aphidoidea</taxon>
        <taxon>Aphididae</taxon>
        <taxon>Aphidini</taxon>
        <taxon>Aphis</taxon>
        <taxon>Aphis</taxon>
    </lineage>
</organism>
<evidence type="ECO:0000256" key="1">
    <source>
        <dbReference type="SAM" id="Phobius"/>
    </source>
</evidence>
<keyword evidence="1" id="KW-1133">Transmembrane helix</keyword>